<dbReference type="EMBL" id="JAEVFO010000183">
    <property type="protein sequence ID" value="MBM0142597.1"/>
    <property type="molecule type" value="Genomic_DNA"/>
</dbReference>
<proteinExistence type="predicted"/>
<dbReference type="InterPro" id="IPR000932">
    <property type="entry name" value="PS_antenna-like"/>
</dbReference>
<comment type="subcellular location">
    <subcellularLocation>
        <location evidence="1">Cellular thylakoid membrane</location>
        <topology evidence="1">Multi-pass membrane protein</topology>
    </subcellularLocation>
</comment>
<evidence type="ECO:0000256" key="6">
    <source>
        <dbReference type="ARBA" id="ARBA00022991"/>
    </source>
</evidence>
<keyword evidence="7" id="KW-0793">Thylakoid</keyword>
<evidence type="ECO:0000256" key="8">
    <source>
        <dbReference type="ARBA" id="ARBA00023136"/>
    </source>
</evidence>
<evidence type="ECO:0000256" key="2">
    <source>
        <dbReference type="ARBA" id="ARBA00022494"/>
    </source>
</evidence>
<dbReference type="Proteomes" id="UP000644195">
    <property type="component" value="Unassembled WGS sequence"/>
</dbReference>
<comment type="caution">
    <text evidence="10">The sequence shown here is derived from an EMBL/GenBank/DDBJ whole genome shotgun (WGS) entry which is preliminary data.</text>
</comment>
<feature type="transmembrane region" description="Helical" evidence="9">
    <location>
        <begin position="30"/>
        <end position="57"/>
    </location>
</feature>
<reference evidence="10 11" key="1">
    <citation type="submission" date="2020-12" db="EMBL/GenBank/DDBJ databases">
        <title>Genome of Pca MAFF 106156.</title>
        <authorList>
            <person name="Fujikawa T."/>
            <person name="Inoue Y."/>
        </authorList>
    </citation>
    <scope>NUCLEOTIDE SEQUENCE [LARGE SCALE GENOMIC DNA]</scope>
    <source>
        <strain evidence="10 11">MAFF 106156</strain>
    </source>
</reference>
<evidence type="ECO:0000256" key="3">
    <source>
        <dbReference type="ARBA" id="ARBA00022531"/>
    </source>
</evidence>
<evidence type="ECO:0000313" key="11">
    <source>
        <dbReference type="Proteomes" id="UP000644195"/>
    </source>
</evidence>
<dbReference type="Pfam" id="PF00421">
    <property type="entry name" value="PSII"/>
    <property type="match status" value="1"/>
</dbReference>
<keyword evidence="3" id="KW-0602">Photosynthesis</keyword>
<dbReference type="InterPro" id="IPR036001">
    <property type="entry name" value="PS_II_antenna-like_sf"/>
</dbReference>
<sequence>MGEIFELDCVILKFDGVFCSSLRGWFMFGYVLFVLFFFLDIFGMVLEFFLEMFLLVLI</sequence>
<protein>
    <submittedName>
        <fullName evidence="10">Uncharacterized protein</fullName>
    </submittedName>
</protein>
<evidence type="ECO:0000256" key="4">
    <source>
        <dbReference type="ARBA" id="ARBA00022692"/>
    </source>
</evidence>
<keyword evidence="11" id="KW-1185">Reference proteome</keyword>
<evidence type="ECO:0000256" key="9">
    <source>
        <dbReference type="SAM" id="Phobius"/>
    </source>
</evidence>
<evidence type="ECO:0000256" key="5">
    <source>
        <dbReference type="ARBA" id="ARBA00022989"/>
    </source>
</evidence>
<accession>A0ABS1XM81</accession>
<evidence type="ECO:0000313" key="10">
    <source>
        <dbReference type="EMBL" id="MBM0142597.1"/>
    </source>
</evidence>
<dbReference type="SUPFAM" id="SSF161077">
    <property type="entry name" value="Photosystem II antenna protein-like"/>
    <property type="match status" value="1"/>
</dbReference>
<evidence type="ECO:0000256" key="1">
    <source>
        <dbReference type="ARBA" id="ARBA00004636"/>
    </source>
</evidence>
<name>A0ABS1XM81_PSEC1</name>
<organism evidence="10 11">
    <name type="scientific">Pseudomonas cannabina pv. alisalensis</name>
    <dbReference type="NCBI Taxonomy" id="757414"/>
    <lineage>
        <taxon>Bacteria</taxon>
        <taxon>Pseudomonadati</taxon>
        <taxon>Pseudomonadota</taxon>
        <taxon>Gammaproteobacteria</taxon>
        <taxon>Pseudomonadales</taxon>
        <taxon>Pseudomonadaceae</taxon>
        <taxon>Pseudomonas</taxon>
    </lineage>
</organism>
<keyword evidence="4 9" id="KW-0812">Transmembrane</keyword>
<evidence type="ECO:0000256" key="7">
    <source>
        <dbReference type="ARBA" id="ARBA00023078"/>
    </source>
</evidence>
<keyword evidence="8 9" id="KW-0472">Membrane</keyword>
<keyword evidence="5 9" id="KW-1133">Transmembrane helix</keyword>
<keyword evidence="2" id="KW-0148">Chlorophyll</keyword>
<gene>
    <name evidence="10" type="ORF">JHZ66_28235</name>
</gene>
<keyword evidence="6" id="KW-0157">Chromophore</keyword>